<evidence type="ECO:0000256" key="1">
    <source>
        <dbReference type="SAM" id="SignalP"/>
    </source>
</evidence>
<proteinExistence type="predicted"/>
<evidence type="ECO:0000313" key="2">
    <source>
        <dbReference type="EMBL" id="NJR78695.1"/>
    </source>
</evidence>
<keyword evidence="1" id="KW-0732">Signal</keyword>
<keyword evidence="3" id="KW-1185">Reference proteome</keyword>
<accession>A0ABX1CRQ4</accession>
<feature type="chain" id="PRO_5046010874" evidence="1">
    <location>
        <begin position="20"/>
        <end position="80"/>
    </location>
</feature>
<comment type="caution">
    <text evidence="2">The sequence shown here is derived from an EMBL/GenBank/DDBJ whole genome shotgun (WGS) entry which is preliminary data.</text>
</comment>
<evidence type="ECO:0000313" key="3">
    <source>
        <dbReference type="Proteomes" id="UP000732399"/>
    </source>
</evidence>
<dbReference type="Proteomes" id="UP000732399">
    <property type="component" value="Unassembled WGS sequence"/>
</dbReference>
<protein>
    <submittedName>
        <fullName evidence="2">Uncharacterized protein</fullName>
    </submittedName>
</protein>
<organism evidence="2 3">
    <name type="scientific">Sphingomonas corticis</name>
    <dbReference type="NCBI Taxonomy" id="2722791"/>
    <lineage>
        <taxon>Bacteria</taxon>
        <taxon>Pseudomonadati</taxon>
        <taxon>Pseudomonadota</taxon>
        <taxon>Alphaproteobacteria</taxon>
        <taxon>Sphingomonadales</taxon>
        <taxon>Sphingomonadaceae</taxon>
        <taxon>Sphingomonas</taxon>
    </lineage>
</organism>
<reference evidence="2 3" key="1">
    <citation type="submission" date="2020-03" db="EMBL/GenBank/DDBJ databases">
        <authorList>
            <person name="Wang L."/>
            <person name="He N."/>
            <person name="Li Y."/>
            <person name="Fang Y."/>
            <person name="Zhang F."/>
        </authorList>
    </citation>
    <scope>NUCLEOTIDE SEQUENCE [LARGE SCALE GENOMIC DNA]</scope>
    <source>
        <strain evidence="2 3">36D10-4-7</strain>
    </source>
</reference>
<gene>
    <name evidence="2" type="ORF">HBH26_08860</name>
</gene>
<feature type="signal peptide" evidence="1">
    <location>
        <begin position="1"/>
        <end position="19"/>
    </location>
</feature>
<dbReference type="RefSeq" id="WP_168134219.1">
    <property type="nucleotide sequence ID" value="NZ_JAAVJH010000004.1"/>
</dbReference>
<dbReference type="EMBL" id="JAAVJH010000004">
    <property type="protein sequence ID" value="NJR78695.1"/>
    <property type="molecule type" value="Genomic_DNA"/>
</dbReference>
<sequence length="80" mass="9209">MRRLPILLLALLAVAPAEARKPRDVDSKDPNKMICRTEEVIGSRLASKRTCMTAQQWEDMRREQRTTVDRIQAFKPQQGS</sequence>
<name>A0ABX1CRQ4_9SPHN</name>